<keyword evidence="3" id="KW-1185">Reference proteome</keyword>
<dbReference type="InterPro" id="IPR008585">
    <property type="entry name" value="Gamma_PGA_hydro"/>
</dbReference>
<dbReference type="EMBL" id="FTNP01000002">
    <property type="protein sequence ID" value="SIR62212.1"/>
    <property type="molecule type" value="Genomic_DNA"/>
</dbReference>
<evidence type="ECO:0000313" key="3">
    <source>
        <dbReference type="Proteomes" id="UP000185687"/>
    </source>
</evidence>
<dbReference type="Proteomes" id="UP000187321">
    <property type="component" value="Chromosome"/>
</dbReference>
<name>A0A1N7CF48_9EURY</name>
<dbReference type="Proteomes" id="UP000185687">
    <property type="component" value="Unassembled WGS sequence"/>
</dbReference>
<organism evidence="2 3">
    <name type="scientific">Natronorubrum daqingense</name>
    <dbReference type="NCBI Taxonomy" id="588898"/>
    <lineage>
        <taxon>Archaea</taxon>
        <taxon>Methanobacteriati</taxon>
        <taxon>Methanobacteriota</taxon>
        <taxon>Stenosarchaea group</taxon>
        <taxon>Halobacteria</taxon>
        <taxon>Halobacteriales</taxon>
        <taxon>Natrialbaceae</taxon>
        <taxon>Natronorubrum</taxon>
    </lineage>
</organism>
<accession>A0A1N7CF48</accession>
<reference evidence="1 4" key="1">
    <citation type="submission" date="2017-01" db="EMBL/GenBank/DDBJ databases">
        <title>Complete genome sequence of Haloterrigena daqingensis type strain (JX313T).</title>
        <authorList>
            <person name="Shuang W."/>
        </authorList>
    </citation>
    <scope>NUCLEOTIDE SEQUENCE [LARGE SCALE GENOMIC DNA]</scope>
    <source>
        <strain evidence="1 4">JX313</strain>
    </source>
</reference>
<gene>
    <name evidence="1" type="ORF">BB347_09710</name>
    <name evidence="2" type="ORF">SAMN05421809_1670</name>
</gene>
<dbReference type="InterPro" id="IPR038128">
    <property type="entry name" value="Gamma_PGA_hydro_sf"/>
</dbReference>
<dbReference type="EMBL" id="CP019327">
    <property type="protein sequence ID" value="APX96874.1"/>
    <property type="molecule type" value="Genomic_DNA"/>
</dbReference>
<dbReference type="AlphaFoldDB" id="A0A1N7CF48"/>
<dbReference type="STRING" id="588898.BB347_09710"/>
<dbReference type="Pfam" id="PF05908">
    <property type="entry name" value="Gamma_PGA_hydro"/>
    <property type="match status" value="1"/>
</dbReference>
<protein>
    <submittedName>
        <fullName evidence="2">Phage-related replication protein YjqB, UPF0714/DUF867 family</fullName>
    </submittedName>
</protein>
<evidence type="ECO:0000313" key="1">
    <source>
        <dbReference type="EMBL" id="APX96874.1"/>
    </source>
</evidence>
<sequence length="363" mass="39539">MGDKQNERAVSRRKTMAGLAGAPVLFGGAIAAYEASARDDSVESVDNQAVDRDGEATGVALGFESQSETDDETFTYLTASSDALNDAGRMTGEQVRVRRGDDEYAVYTVRRAEDDTDRGAFANELARARLDLENVEWEDIGDCRVICPRPEGGAPINDEDEIEVELDPAVVDTEASVEEAKEQDEYVEVVNATGANAIVLSPHGGDVQPHTDEQAETVVDDLDGEVAHWGTRGYRDGGGAFVRWYVPSYNMAEASYPGLAEVSEDEYEYAIAFHGTCDPVIQVGGQAPESFRIEIRDAINEVLEDAEYEAVLGTGEYRVDGDQTLANRLATRCGIWIGQDEESRERYGTEIAQAVADVLETRV</sequence>
<proteinExistence type="predicted"/>
<dbReference type="Gene3D" id="3.40.630.100">
    <property type="entry name" value="Poly-gamma-glutamate hydrolase, zinc-binding motif"/>
    <property type="match status" value="1"/>
</dbReference>
<reference evidence="2 3" key="2">
    <citation type="submission" date="2017-01" db="EMBL/GenBank/DDBJ databases">
        <authorList>
            <person name="Mah S.A."/>
            <person name="Swanson W.J."/>
            <person name="Moy G.W."/>
            <person name="Vacquier V.D."/>
        </authorList>
    </citation>
    <scope>NUCLEOTIDE SEQUENCE [LARGE SCALE GENOMIC DNA]</scope>
    <source>
        <strain evidence="2 3">CGMCC 1.8909</strain>
    </source>
</reference>
<evidence type="ECO:0000313" key="2">
    <source>
        <dbReference type="EMBL" id="SIR62212.1"/>
    </source>
</evidence>
<evidence type="ECO:0000313" key="4">
    <source>
        <dbReference type="Proteomes" id="UP000187321"/>
    </source>
</evidence>
<dbReference type="KEGG" id="hda:BB347_09710"/>